<accession>A0A8T0EPT6</accession>
<reference evidence="1" key="2">
    <citation type="submission" date="2020-06" db="EMBL/GenBank/DDBJ databases">
        <authorList>
            <person name="Sheffer M."/>
        </authorList>
    </citation>
    <scope>NUCLEOTIDE SEQUENCE</scope>
</reference>
<dbReference type="EMBL" id="JABXBU010002072">
    <property type="protein sequence ID" value="KAF8777747.1"/>
    <property type="molecule type" value="Genomic_DNA"/>
</dbReference>
<evidence type="ECO:0000313" key="2">
    <source>
        <dbReference type="Proteomes" id="UP000807504"/>
    </source>
</evidence>
<comment type="caution">
    <text evidence="1">The sequence shown here is derived from an EMBL/GenBank/DDBJ whole genome shotgun (WGS) entry which is preliminary data.</text>
</comment>
<dbReference type="AlphaFoldDB" id="A0A8T0EPT6"/>
<keyword evidence="2" id="KW-1185">Reference proteome</keyword>
<gene>
    <name evidence="1" type="ORF">HNY73_014562</name>
</gene>
<proteinExistence type="predicted"/>
<name>A0A8T0EPT6_ARGBR</name>
<reference evidence="1" key="1">
    <citation type="journal article" date="2020" name="bioRxiv">
        <title>Chromosome-level reference genome of the European wasp spider Argiope bruennichi: a resource for studies on range expansion and evolutionary adaptation.</title>
        <authorList>
            <person name="Sheffer M.M."/>
            <person name="Hoppe A."/>
            <person name="Krehenwinkel H."/>
            <person name="Uhl G."/>
            <person name="Kuss A.W."/>
            <person name="Jensen L."/>
            <person name="Jensen C."/>
            <person name="Gillespie R.G."/>
            <person name="Hoff K.J."/>
            <person name="Prost S."/>
        </authorList>
    </citation>
    <scope>NUCLEOTIDE SEQUENCE</scope>
</reference>
<sequence length="202" mass="21442">MKYLDILLEKYSRKEINSTKSQEKNPEDRLVTIQAEDSKEKRKFLSTVAEDPPKDYRSTAEIHISVAKTFDGDNKAISTASRLWGSDDITSRGRPIEQVLDDHNLFTPGIGLTIPILSASTFFRFGIIFSIGTGAGSGGDDAGTDSTTTSICTHSSTSGIAGGMTMTTSGVYTDSIRSAAWAASISMGSGAVGEKSVSVAAE</sequence>
<protein>
    <submittedName>
        <fullName evidence="1">Uncharacterized protein</fullName>
    </submittedName>
</protein>
<evidence type="ECO:0000313" key="1">
    <source>
        <dbReference type="EMBL" id="KAF8777747.1"/>
    </source>
</evidence>
<dbReference type="Proteomes" id="UP000807504">
    <property type="component" value="Unassembled WGS sequence"/>
</dbReference>
<organism evidence="1 2">
    <name type="scientific">Argiope bruennichi</name>
    <name type="common">Wasp spider</name>
    <name type="synonym">Aranea bruennichi</name>
    <dbReference type="NCBI Taxonomy" id="94029"/>
    <lineage>
        <taxon>Eukaryota</taxon>
        <taxon>Metazoa</taxon>
        <taxon>Ecdysozoa</taxon>
        <taxon>Arthropoda</taxon>
        <taxon>Chelicerata</taxon>
        <taxon>Arachnida</taxon>
        <taxon>Araneae</taxon>
        <taxon>Araneomorphae</taxon>
        <taxon>Entelegynae</taxon>
        <taxon>Araneoidea</taxon>
        <taxon>Araneidae</taxon>
        <taxon>Argiope</taxon>
    </lineage>
</organism>